<organism evidence="4 5">
    <name type="scientific">Adonisia turfae CCMR0081</name>
    <dbReference type="NCBI Taxonomy" id="2292702"/>
    <lineage>
        <taxon>Bacteria</taxon>
        <taxon>Bacillati</taxon>
        <taxon>Cyanobacteriota</taxon>
        <taxon>Adonisia</taxon>
        <taxon>Adonisia turfae</taxon>
    </lineage>
</organism>
<dbReference type="Proteomes" id="UP000481033">
    <property type="component" value="Unassembled WGS sequence"/>
</dbReference>
<dbReference type="Gene3D" id="1.25.40.10">
    <property type="entry name" value="Tetratricopeptide repeat domain"/>
    <property type="match status" value="1"/>
</dbReference>
<feature type="domain" description="CHAT" evidence="3">
    <location>
        <begin position="24"/>
        <end position="167"/>
    </location>
</feature>
<dbReference type="RefSeq" id="WP_163702794.1">
    <property type="nucleotide sequence ID" value="NZ_QXHD01000004.1"/>
</dbReference>
<keyword evidence="5" id="KW-1185">Reference proteome</keyword>
<evidence type="ECO:0000259" key="2">
    <source>
        <dbReference type="Pfam" id="PF00931"/>
    </source>
</evidence>
<evidence type="ECO:0000259" key="3">
    <source>
        <dbReference type="Pfam" id="PF12770"/>
    </source>
</evidence>
<dbReference type="AlphaFoldDB" id="A0A6M0RV30"/>
<dbReference type="Pfam" id="PF00931">
    <property type="entry name" value="NB-ARC"/>
    <property type="match status" value="1"/>
</dbReference>
<feature type="coiled-coil region" evidence="1">
    <location>
        <begin position="936"/>
        <end position="967"/>
    </location>
</feature>
<dbReference type="PANTHER" id="PTHR47691">
    <property type="entry name" value="REGULATOR-RELATED"/>
    <property type="match status" value="1"/>
</dbReference>
<dbReference type="InterPro" id="IPR024983">
    <property type="entry name" value="CHAT_dom"/>
</dbReference>
<protein>
    <submittedName>
        <fullName evidence="4">Uncharacterized protein</fullName>
    </submittedName>
</protein>
<accession>A0A6M0RV30</accession>
<evidence type="ECO:0000313" key="5">
    <source>
        <dbReference type="Proteomes" id="UP000481033"/>
    </source>
</evidence>
<dbReference type="PRINTS" id="PR00364">
    <property type="entry name" value="DISEASERSIST"/>
</dbReference>
<proteinExistence type="predicted"/>
<dbReference type="EMBL" id="QXHD01000004">
    <property type="protein sequence ID" value="NEZ60115.1"/>
    <property type="molecule type" value="Genomic_DNA"/>
</dbReference>
<evidence type="ECO:0000313" key="4">
    <source>
        <dbReference type="EMBL" id="NEZ60115.1"/>
    </source>
</evidence>
<dbReference type="Pfam" id="PF12770">
    <property type="entry name" value="CHAT"/>
    <property type="match status" value="1"/>
</dbReference>
<feature type="domain" description="NB-ARC" evidence="2">
    <location>
        <begin position="296"/>
        <end position="420"/>
    </location>
</feature>
<dbReference type="InterPro" id="IPR011990">
    <property type="entry name" value="TPR-like_helical_dom_sf"/>
</dbReference>
<feature type="coiled-coil region" evidence="1">
    <location>
        <begin position="212"/>
        <end position="270"/>
    </location>
</feature>
<dbReference type="SUPFAM" id="SSF52540">
    <property type="entry name" value="P-loop containing nucleoside triphosphate hydrolases"/>
    <property type="match status" value="1"/>
</dbReference>
<dbReference type="Gene3D" id="3.40.50.300">
    <property type="entry name" value="P-loop containing nucleotide triphosphate hydrolases"/>
    <property type="match status" value="1"/>
</dbReference>
<name>A0A6M0RV30_9CYAN</name>
<dbReference type="GO" id="GO:0043531">
    <property type="term" value="F:ADP binding"/>
    <property type="evidence" value="ECO:0007669"/>
    <property type="project" value="InterPro"/>
</dbReference>
<dbReference type="InterPro" id="IPR027417">
    <property type="entry name" value="P-loop_NTPase"/>
</dbReference>
<gene>
    <name evidence="4" type="ORF">DXZ20_31615</name>
</gene>
<evidence type="ECO:0000256" key="1">
    <source>
        <dbReference type="SAM" id="Coils"/>
    </source>
</evidence>
<dbReference type="PANTHER" id="PTHR47691:SF3">
    <property type="entry name" value="HTH-TYPE TRANSCRIPTIONAL REGULATOR RV0890C-RELATED"/>
    <property type="match status" value="1"/>
</dbReference>
<sequence length="990" mass="113677">MNRHSTSKKILVLAAHPKKSSELRLGEEVREIEEGLKRSLHRDSFNLISRWAVRPKDFRRHLLDINPQIVHFSGHGVHEDGIVLEDELGDIQLVSSKALKSLFKLFSSRGVECVLLNACYSEKQADAISQHIDYVIGMSKDIDDEAAISFSVAFYDALGNGWSYEEAFELGCNSIQMEDWPDFSIPILKKRRELIEGKANSHDIKNVEAEILKRKDQKLKELEKLIDSSEDVKSLPKEIFLDFLALRDEVEILKQVNQDVDQKSNKAEKDFLKDSYGIPELPVEFIDRPEQRETIEEPLKSRERWVKTVVIQGMGGTGKTVLATEIVRNIKNKFEKVIWASANESPIDLADLLDIVLRKLDYRSDQLTLAQKQEQVNDLLRKKRYLLVIDSFERIGDDRIDKFLGDKTFYPSKILITTRQFYPQASCLITLEGLTRQQTRRMLERARLKKGVKHAFTTDTVKAIYSATGGLPLALGVIIGLLSENVSLNVIINSLTGRGTSPDEALSADVSKVEAMFTTLIGASWKIVSNNAQRILMGMTFFAAPASEQAIQIISDTDQEEFRSEIDHLIRLSLLHTHREQMGGDEFRYSIHPLIRSFASEKINSNTNLKQEIYGKAVDYFTELMEELGRPGLELTKYNKLEQDLKNCIATFDWCKAQRDFANTFKIVESLHHFLFERGFWDTRIQICSSAFNLEDDSTDRNPEISWRLAFRAGWVCSRQNNYEEAKQWRKKAKSSLKKVATDNVFYKLYQAKNLQLSALIAHGEAIEAVEEYKQLTIPEMIGDINNLFEQSNNYHDEARQLLTQYLQEHGLTWSSEEPEYTISITDSNQGDLAVDRGHWNNIINQKDESIKYYEIAQKLYSKVLDDAQNSNWRNRDAFIAFSAANLGHVEIWLGQKPLEEIKRRFDKALQIAQYIGRDHTIAWCYRGYGLIARRLAKNESSIRKKKKKLKEALEQLSDALDIFERIGRRERVTETRKALLEVETALGAL</sequence>
<keyword evidence="1" id="KW-0175">Coiled coil</keyword>
<dbReference type="InterPro" id="IPR002182">
    <property type="entry name" value="NB-ARC"/>
</dbReference>
<comment type="caution">
    <text evidence="4">The sequence shown here is derived from an EMBL/GenBank/DDBJ whole genome shotgun (WGS) entry which is preliminary data.</text>
</comment>
<reference evidence="4 5" key="1">
    <citation type="journal article" date="2020" name="Microb. Ecol.">
        <title>Ecogenomics of the Marine Benthic Filamentous Cyanobacterium Adonisia.</title>
        <authorList>
            <person name="Walter J.M."/>
            <person name="Coutinho F.H."/>
            <person name="Leomil L."/>
            <person name="Hargreaves P.I."/>
            <person name="Campeao M.E."/>
            <person name="Vieira V.V."/>
            <person name="Silva B.S."/>
            <person name="Fistarol G.O."/>
            <person name="Salomon P.S."/>
            <person name="Sawabe T."/>
            <person name="Mino S."/>
            <person name="Hosokawa M."/>
            <person name="Miyashita H."/>
            <person name="Maruyama F."/>
            <person name="van Verk M.C."/>
            <person name="Dutilh B.E."/>
            <person name="Thompson C.C."/>
            <person name="Thompson F.L."/>
        </authorList>
    </citation>
    <scope>NUCLEOTIDE SEQUENCE [LARGE SCALE GENOMIC DNA]</scope>
    <source>
        <strain evidence="4 5">CCMR0081</strain>
    </source>
</reference>